<gene>
    <name evidence="1" type="ORF">AYM40_09900</name>
</gene>
<keyword evidence="2" id="KW-1185">Reference proteome</keyword>
<accession>A0A160FKQ2</accession>
<evidence type="ECO:0000313" key="2">
    <source>
        <dbReference type="Proteomes" id="UP000076852"/>
    </source>
</evidence>
<dbReference type="EMBL" id="CP014578">
    <property type="protein sequence ID" value="ANB72646.1"/>
    <property type="molecule type" value="Genomic_DNA"/>
</dbReference>
<name>A0A160FKQ2_9BURK</name>
<sequence>MTSQDQDPIGAAPSSLTVRAAAGQLRIIPVWQALGQHAAHAKRIRVHCSRKQDFFEMTVTFESVSPTALTDITRRLSAQPWVVAASLHTAPASPPRGDS</sequence>
<proteinExistence type="predicted"/>
<organism evidence="1 2">
    <name type="scientific">Paraburkholderia phytofirmans OLGA172</name>
    <dbReference type="NCBI Taxonomy" id="1417228"/>
    <lineage>
        <taxon>Bacteria</taxon>
        <taxon>Pseudomonadati</taxon>
        <taxon>Pseudomonadota</taxon>
        <taxon>Betaproteobacteria</taxon>
        <taxon>Burkholderiales</taxon>
        <taxon>Burkholderiaceae</taxon>
        <taxon>Paraburkholderia</taxon>
    </lineage>
</organism>
<dbReference type="AlphaFoldDB" id="A0A160FKQ2"/>
<protein>
    <recommendedName>
        <fullName evidence="3">AsnC family transcriptional regulator</fullName>
    </recommendedName>
</protein>
<reference evidence="1 2" key="1">
    <citation type="journal article" date="2016" name="Gene">
        <title>PacBio SMRT assembly of a complex multi-replicon genome reveals chlorocatechol degradative operon in a region of genome plasticity.</title>
        <authorList>
            <person name="Ricker N."/>
            <person name="Shen S.Y."/>
            <person name="Goordial J."/>
            <person name="Jin S."/>
            <person name="Fulthorpe R.R."/>
        </authorList>
    </citation>
    <scope>NUCLEOTIDE SEQUENCE [LARGE SCALE GENOMIC DNA]</scope>
    <source>
        <strain evidence="1 2">OLGA172</strain>
    </source>
</reference>
<dbReference type="Proteomes" id="UP000076852">
    <property type="component" value="Chromosome 1"/>
</dbReference>
<dbReference type="KEGG" id="buz:AYM40_09900"/>
<evidence type="ECO:0000313" key="1">
    <source>
        <dbReference type="EMBL" id="ANB72646.1"/>
    </source>
</evidence>
<evidence type="ECO:0008006" key="3">
    <source>
        <dbReference type="Google" id="ProtNLM"/>
    </source>
</evidence>